<dbReference type="EMBL" id="QVJI01000018">
    <property type="protein sequence ID" value="RFN62423.1"/>
    <property type="molecule type" value="Genomic_DNA"/>
</dbReference>
<reference evidence="1" key="1">
    <citation type="submission" date="2018-08" db="EMBL/GenBank/DDBJ databases">
        <title>Antagonistic pleiotropy in the bifunctional surface protein FadL/P1 during adaptation of Haemophilus influenzae to chronic lung infection associated with COPD.</title>
        <authorList>
            <person name="Moleres J."/>
            <person name="Ehrlich R."/>
        </authorList>
    </citation>
    <scope>NUCLEOTIDE SEQUENCE [LARGE SCALE GENOMIC DNA]</scope>
    <source>
        <strain evidence="1">P668-6062</strain>
    </source>
</reference>
<proteinExistence type="predicted"/>
<protein>
    <submittedName>
        <fullName evidence="1">Uncharacterized protein</fullName>
    </submittedName>
</protein>
<name>A0A0D6G0U4_HAEIF</name>
<dbReference type="GeneID" id="93219345"/>
<comment type="caution">
    <text evidence="1">The sequence shown here is derived from an EMBL/GenBank/DDBJ whole genome shotgun (WGS) entry which is preliminary data.</text>
</comment>
<dbReference type="KEGG" id="hih:NF38_03405"/>
<gene>
    <name evidence="1" type="ORF">CH627_09340</name>
</gene>
<dbReference type="AlphaFoldDB" id="A0A0D6G0U4"/>
<evidence type="ECO:0000313" key="1">
    <source>
        <dbReference type="EMBL" id="RFN62423.1"/>
    </source>
</evidence>
<accession>A0A0D6G0U4</accession>
<sequence>MNLREKLLANKPKITPIIINGENYYIREITVGEMNRVLYGQQQELVHIAESQGIELNFNDEKHLTEQLAKIYDPNRLTRTLAMRLCDQDGKNLFDMDNPDDLTALSKLDKVVFEQLTQAIVEDEPKNSQAEESSK</sequence>
<dbReference type="RefSeq" id="WP_038440705.1">
    <property type="nucleotide sequence ID" value="NZ_AP018764.1"/>
</dbReference>
<organism evidence="1">
    <name type="scientific">Haemophilus influenzae</name>
    <dbReference type="NCBI Taxonomy" id="727"/>
    <lineage>
        <taxon>Bacteria</taxon>
        <taxon>Pseudomonadati</taxon>
        <taxon>Pseudomonadota</taxon>
        <taxon>Gammaproteobacteria</taxon>
        <taxon>Pasteurellales</taxon>
        <taxon>Pasteurellaceae</taxon>
        <taxon>Haemophilus</taxon>
    </lineage>
</organism>